<evidence type="ECO:0000259" key="10">
    <source>
        <dbReference type="SMART" id="SM00642"/>
    </source>
</evidence>
<protein>
    <submittedName>
        <fullName evidence="11">Cytoplasmic alpha-amylase</fullName>
        <ecNumber evidence="11">3.2.1.1</ecNumber>
    </submittedName>
</protein>
<comment type="caution">
    <text evidence="11">The sequence shown here is derived from an EMBL/GenBank/DDBJ whole genome shotgun (WGS) entry which is preliminary data.</text>
</comment>
<keyword evidence="6 11" id="KW-0326">Glycosidase</keyword>
<feature type="binding site" evidence="8">
    <location>
        <position position="200"/>
    </location>
    <ligand>
        <name>Ca(2+)</name>
        <dbReference type="ChEBI" id="CHEBI:29108"/>
        <label>1</label>
    </ligand>
</feature>
<feature type="binding site" evidence="8">
    <location>
        <position position="183"/>
    </location>
    <ligand>
        <name>Ca(2+)</name>
        <dbReference type="ChEBI" id="CHEBI:29108"/>
        <label>2</label>
    </ligand>
</feature>
<dbReference type="InterPro" id="IPR015237">
    <property type="entry name" value="Alpha-amylase_C_pro"/>
</dbReference>
<evidence type="ECO:0000256" key="8">
    <source>
        <dbReference type="PIRSR" id="PIRSR001021-2"/>
    </source>
</evidence>
<keyword evidence="3 8" id="KW-0479">Metal-binding</keyword>
<evidence type="ECO:0000313" key="12">
    <source>
        <dbReference type="Proteomes" id="UP000034076"/>
    </source>
</evidence>
<proteinExistence type="inferred from homology"/>
<evidence type="ECO:0000256" key="2">
    <source>
        <dbReference type="ARBA" id="ARBA00008061"/>
    </source>
</evidence>
<gene>
    <name evidence="11" type="ORF">CHK_2038</name>
</gene>
<feature type="binding site" evidence="8">
    <location>
        <position position="235"/>
    </location>
    <ligand>
        <name>Ca(2+)</name>
        <dbReference type="ChEBI" id="CHEBI:29108"/>
        <label>1</label>
    </ligand>
</feature>
<dbReference type="RefSeq" id="WP_200896529.1">
    <property type="nucleotide sequence ID" value="NZ_LAYJ01000111.1"/>
</dbReference>
<dbReference type="Gene3D" id="2.60.40.1180">
    <property type="entry name" value="Golgi alpha-mannosidase II"/>
    <property type="match status" value="1"/>
</dbReference>
<feature type="domain" description="Glycosyl hydrolase family 13 catalytic" evidence="10">
    <location>
        <begin position="5"/>
        <end position="388"/>
    </location>
</feature>
<comment type="similarity">
    <text evidence="2 9">Belongs to the glycosyl hydrolase 13 family.</text>
</comment>
<dbReference type="STRING" id="270498.CHK_2038"/>
<feature type="binding site" evidence="8">
    <location>
        <position position="104"/>
    </location>
    <ligand>
        <name>Ca(2+)</name>
        <dbReference type="ChEBI" id="CHEBI:29108"/>
        <label>1</label>
    </ligand>
</feature>
<dbReference type="GO" id="GO:0005975">
    <property type="term" value="P:carbohydrate metabolic process"/>
    <property type="evidence" value="ECO:0007669"/>
    <property type="project" value="InterPro"/>
</dbReference>
<dbReference type="GO" id="GO:0004556">
    <property type="term" value="F:alpha-amylase activity"/>
    <property type="evidence" value="ECO:0007669"/>
    <property type="project" value="UniProtKB-EC"/>
</dbReference>
<evidence type="ECO:0000256" key="3">
    <source>
        <dbReference type="ARBA" id="ARBA00022723"/>
    </source>
</evidence>
<reference evidence="11 12" key="1">
    <citation type="submission" date="2015-04" db="EMBL/GenBank/DDBJ databases">
        <title>Draft genome sequence of bacteremic isolate Catabacter hongkongensis type strain HKU16T.</title>
        <authorList>
            <person name="Lau S.K."/>
            <person name="Teng J.L."/>
            <person name="Huang Y."/>
            <person name="Curreem S.O."/>
            <person name="Tsui S.K."/>
            <person name="Woo P.C."/>
        </authorList>
    </citation>
    <scope>NUCLEOTIDE SEQUENCE [LARGE SCALE GENOMIC DNA]</scope>
    <source>
        <strain evidence="11 12">HKU16</strain>
    </source>
</reference>
<name>A0A0M2NHK3_9FIRM</name>
<evidence type="ECO:0000256" key="5">
    <source>
        <dbReference type="ARBA" id="ARBA00023277"/>
    </source>
</evidence>
<dbReference type="Proteomes" id="UP000034076">
    <property type="component" value="Unassembled WGS sequence"/>
</dbReference>
<feature type="binding site" evidence="8">
    <location>
        <position position="404"/>
    </location>
    <ligand>
        <name>Ca(2+)</name>
        <dbReference type="ChEBI" id="CHEBI:29108"/>
        <label>3</label>
    </ligand>
</feature>
<dbReference type="NCBIfam" id="NF006968">
    <property type="entry name" value="PRK09441.1-1"/>
    <property type="match status" value="1"/>
</dbReference>
<evidence type="ECO:0000256" key="7">
    <source>
        <dbReference type="PIRSR" id="PIRSR001021-1"/>
    </source>
</evidence>
<feature type="binding site" evidence="8">
    <location>
        <position position="202"/>
    </location>
    <ligand>
        <name>Ca(2+)</name>
        <dbReference type="ChEBI" id="CHEBI:29108"/>
        <label>2</label>
    </ligand>
</feature>
<evidence type="ECO:0000256" key="1">
    <source>
        <dbReference type="ARBA" id="ARBA00001913"/>
    </source>
</evidence>
<dbReference type="InterPro" id="IPR006047">
    <property type="entry name" value="GH13_cat_dom"/>
</dbReference>
<keyword evidence="8" id="KW-0106">Calcium</keyword>
<evidence type="ECO:0000256" key="6">
    <source>
        <dbReference type="ARBA" id="ARBA00023295"/>
    </source>
</evidence>
<dbReference type="PATRIC" id="fig|270498.16.peg.2989"/>
<evidence type="ECO:0000313" key="11">
    <source>
        <dbReference type="EMBL" id="KKI50446.1"/>
    </source>
</evidence>
<dbReference type="CDD" id="cd11318">
    <property type="entry name" value="AmyAc_bac_fung_AmyA"/>
    <property type="match status" value="1"/>
</dbReference>
<dbReference type="PRINTS" id="PR00110">
    <property type="entry name" value="ALPHAAMYLASE"/>
</dbReference>
<evidence type="ECO:0000256" key="9">
    <source>
        <dbReference type="RuleBase" id="RU003615"/>
    </source>
</evidence>
<dbReference type="EMBL" id="LAYJ01000111">
    <property type="protein sequence ID" value="KKI50446.1"/>
    <property type="molecule type" value="Genomic_DNA"/>
</dbReference>
<organism evidence="11 12">
    <name type="scientific">Christensenella hongkongensis</name>
    <dbReference type="NCBI Taxonomy" id="270498"/>
    <lineage>
        <taxon>Bacteria</taxon>
        <taxon>Bacillati</taxon>
        <taxon>Bacillota</taxon>
        <taxon>Clostridia</taxon>
        <taxon>Christensenellales</taxon>
        <taxon>Christensenellaceae</taxon>
        <taxon>Christensenella</taxon>
    </lineage>
</organism>
<dbReference type="Pfam" id="PF00128">
    <property type="entry name" value="Alpha-amylase"/>
    <property type="match status" value="1"/>
</dbReference>
<dbReference type="Gene3D" id="2.40.30.140">
    <property type="match status" value="1"/>
</dbReference>
<feature type="binding site" evidence="8">
    <location>
        <position position="194"/>
    </location>
    <ligand>
        <name>Ca(2+)</name>
        <dbReference type="ChEBI" id="CHEBI:29108"/>
        <label>1</label>
    </ligand>
</feature>
<dbReference type="EC" id="3.2.1.1" evidence="11"/>
<keyword evidence="12" id="KW-1185">Reference proteome</keyword>
<dbReference type="InterPro" id="IPR006046">
    <property type="entry name" value="Alpha_amylase"/>
</dbReference>
<dbReference type="PANTHER" id="PTHR43447">
    <property type="entry name" value="ALPHA-AMYLASE"/>
    <property type="match status" value="1"/>
</dbReference>
<feature type="active site" description="Nucleophile" evidence="7">
    <location>
        <position position="231"/>
    </location>
</feature>
<dbReference type="SUPFAM" id="SSF51011">
    <property type="entry name" value="Glycosyl hydrolase domain"/>
    <property type="match status" value="1"/>
</dbReference>
<dbReference type="InterPro" id="IPR017853">
    <property type="entry name" value="GH"/>
</dbReference>
<dbReference type="AlphaFoldDB" id="A0A0M2NHK3"/>
<dbReference type="Gene3D" id="3.20.20.80">
    <property type="entry name" value="Glycosidases"/>
    <property type="match status" value="1"/>
</dbReference>
<dbReference type="InterPro" id="IPR013776">
    <property type="entry name" value="A-amylase_thermo"/>
</dbReference>
<dbReference type="SUPFAM" id="SSF51445">
    <property type="entry name" value="(Trans)glycosidases"/>
    <property type="match status" value="1"/>
</dbReference>
<feature type="binding site" evidence="8">
    <location>
        <position position="300"/>
    </location>
    <ligand>
        <name>Ca(2+)</name>
        <dbReference type="ChEBI" id="CHEBI:29108"/>
        <label>3</label>
    </ligand>
</feature>
<comment type="cofactor">
    <cofactor evidence="1">
        <name>Ca(2+)</name>
        <dbReference type="ChEBI" id="CHEBI:29108"/>
    </cofactor>
</comment>
<dbReference type="GO" id="GO:0005509">
    <property type="term" value="F:calcium ion binding"/>
    <property type="evidence" value="ECO:0007669"/>
    <property type="project" value="InterPro"/>
</dbReference>
<dbReference type="Pfam" id="PF09154">
    <property type="entry name" value="Alpha-amy_C_pro"/>
    <property type="match status" value="1"/>
</dbReference>
<sequence>MDQNGTMMQYFEWYLPSGMLWNKMKEEAPNLAACGITALWIPPAYKGNSGINDVGYGVYDLYDLGEFDQKGTAATKYGTKDELLCAIKALHDEGIQVYADVVLDHMMGADEVETVTALEVDPENRNEEEGGPQQIQAWTHFTFPGRNGTYSDFEWHWYHFTGIDWDQRDKESGVFKFEGKEWDDEVDEEKGNFDYLMGADLDLGHFDVITELTQWGKWFIETTDIDGFRFDAVKHMKFSFYQNWLDAMRRDAKEELFSVGEYWNADLNALKNYIDTTKGALSLFDVPLHFRFYDAATSNGGFDMRTIFDGTLTQDNPTRSVTFVDNHDTQPSQALQSWIPDWFKPIAYALILLRADGYPCIFYGDYYGIEHDNVQPKKDMLDCMLAARKDRAYGKQNDYFDHPDIIGWTREGDEDHPDSGLAVVVTNKDGGTKHMYVGQNFAGAQFYDCTGNRTEEVTIGEDGNGDFSVNGGSVSVWIKK</sequence>
<accession>A0A0M2NHK3</accession>
<keyword evidence="5" id="KW-0119">Carbohydrate metabolism</keyword>
<dbReference type="PIRSF" id="PIRSF001021">
    <property type="entry name" value="Alph-amls_thrmst"/>
    <property type="match status" value="1"/>
</dbReference>
<evidence type="ECO:0000256" key="4">
    <source>
        <dbReference type="ARBA" id="ARBA00022801"/>
    </source>
</evidence>
<dbReference type="InterPro" id="IPR013780">
    <property type="entry name" value="Glyco_hydro_b"/>
</dbReference>
<keyword evidence="4 11" id="KW-0378">Hydrolase</keyword>
<dbReference type="SMART" id="SM00642">
    <property type="entry name" value="Aamy"/>
    <property type="match status" value="1"/>
</dbReference>
<feature type="active site" description="Proton donor" evidence="7">
    <location>
        <position position="261"/>
    </location>
</feature>
<dbReference type="NCBIfam" id="NF006969">
    <property type="entry name" value="PRK09441.1-2"/>
    <property type="match status" value="1"/>
</dbReference>